<feature type="chain" id="PRO_5046687756" evidence="2">
    <location>
        <begin position="21"/>
        <end position="130"/>
    </location>
</feature>
<protein>
    <submittedName>
        <fullName evidence="3">Uncharacterized protein</fullName>
    </submittedName>
</protein>
<evidence type="ECO:0000256" key="1">
    <source>
        <dbReference type="SAM" id="MobiDB-lite"/>
    </source>
</evidence>
<keyword evidence="2" id="KW-0732">Signal</keyword>
<comment type="caution">
    <text evidence="3">The sequence shown here is derived from an EMBL/GenBank/DDBJ whole genome shotgun (WGS) entry which is preliminary data.</text>
</comment>
<feature type="region of interest" description="Disordered" evidence="1">
    <location>
        <begin position="94"/>
        <end position="130"/>
    </location>
</feature>
<feature type="signal peptide" evidence="2">
    <location>
        <begin position="1"/>
        <end position="20"/>
    </location>
</feature>
<feature type="non-terminal residue" evidence="3">
    <location>
        <position position="1"/>
    </location>
</feature>
<organism evidence="3 4">
    <name type="scientific">Prorocentrum cordatum</name>
    <dbReference type="NCBI Taxonomy" id="2364126"/>
    <lineage>
        <taxon>Eukaryota</taxon>
        <taxon>Sar</taxon>
        <taxon>Alveolata</taxon>
        <taxon>Dinophyceae</taxon>
        <taxon>Prorocentrales</taxon>
        <taxon>Prorocentraceae</taxon>
        <taxon>Prorocentrum</taxon>
    </lineage>
</organism>
<gene>
    <name evidence="3" type="ORF">PCOR1329_LOCUS17685</name>
</gene>
<dbReference type="EMBL" id="CAUYUJ010005514">
    <property type="protein sequence ID" value="CAK0813913.1"/>
    <property type="molecule type" value="Genomic_DNA"/>
</dbReference>
<evidence type="ECO:0000313" key="3">
    <source>
        <dbReference type="EMBL" id="CAK0813913.1"/>
    </source>
</evidence>
<sequence>AVALGLAAPTFMGATAAVAGEPPSVGDHWYWDLGVGSLHGETASIILLVRASDWAATESGEECTGWGTMVVIILMMRLYDGPRAHHKCHTLTNTQWGHYRGPGEQSRPRRFPVDDHRHATATTSTADPYL</sequence>
<keyword evidence="4" id="KW-1185">Reference proteome</keyword>
<evidence type="ECO:0000256" key="2">
    <source>
        <dbReference type="SAM" id="SignalP"/>
    </source>
</evidence>
<proteinExistence type="predicted"/>
<name>A0ABN9R543_9DINO</name>
<dbReference type="Proteomes" id="UP001189429">
    <property type="component" value="Unassembled WGS sequence"/>
</dbReference>
<evidence type="ECO:0000313" key="4">
    <source>
        <dbReference type="Proteomes" id="UP001189429"/>
    </source>
</evidence>
<accession>A0ABN9R543</accession>
<feature type="compositionally biased region" description="Polar residues" evidence="1">
    <location>
        <begin position="120"/>
        <end position="130"/>
    </location>
</feature>
<reference evidence="3" key="1">
    <citation type="submission" date="2023-10" db="EMBL/GenBank/DDBJ databases">
        <authorList>
            <person name="Chen Y."/>
            <person name="Shah S."/>
            <person name="Dougan E. K."/>
            <person name="Thang M."/>
            <person name="Chan C."/>
        </authorList>
    </citation>
    <scope>NUCLEOTIDE SEQUENCE [LARGE SCALE GENOMIC DNA]</scope>
</reference>